<sequence length="229" mass="26575">MVNDYYYDEVSSVTFDDIIYDNELQNSIDLILKEYEHIETLHKYGLPINHKFLFHGHTGCGKTTTAKAIANKLNKRLFVVNLGTIVSSKLGETARNINSIFKKAMREHAIVFFDEFDSLGKIRDYDKDSSEMKRVVNSIIQLLDYLPYDCMVIAATNQIQMIDEAILRRFEMKLTFKAPEDDLLDIFYKQLLAKFPEKYHNIEKQYGVSYAEAKVLSFNQIKKMIISGL</sequence>
<keyword evidence="3" id="KW-1185">Reference proteome</keyword>
<gene>
    <name evidence="2" type="ORF">HNQ88_003611</name>
</gene>
<protein>
    <submittedName>
        <fullName evidence="2">SpoVK/Ycf46/Vps4 family AAA+-type ATPase</fullName>
    </submittedName>
</protein>
<dbReference type="SMART" id="SM00382">
    <property type="entry name" value="AAA"/>
    <property type="match status" value="1"/>
</dbReference>
<organism evidence="2 3">
    <name type="scientific">Aureibacter tunicatorum</name>
    <dbReference type="NCBI Taxonomy" id="866807"/>
    <lineage>
        <taxon>Bacteria</taxon>
        <taxon>Pseudomonadati</taxon>
        <taxon>Bacteroidota</taxon>
        <taxon>Cytophagia</taxon>
        <taxon>Cytophagales</taxon>
        <taxon>Persicobacteraceae</taxon>
        <taxon>Aureibacter</taxon>
    </lineage>
</organism>
<dbReference type="AlphaFoldDB" id="A0AAE4BU15"/>
<dbReference type="PANTHER" id="PTHR23077">
    <property type="entry name" value="AAA-FAMILY ATPASE"/>
    <property type="match status" value="1"/>
</dbReference>
<feature type="domain" description="AAA+ ATPase" evidence="1">
    <location>
        <begin position="48"/>
        <end position="180"/>
    </location>
</feature>
<reference evidence="2" key="1">
    <citation type="submission" date="2023-07" db="EMBL/GenBank/DDBJ databases">
        <title>Genomic Encyclopedia of Type Strains, Phase IV (KMG-IV): sequencing the most valuable type-strain genomes for metagenomic binning, comparative biology and taxonomic classification.</title>
        <authorList>
            <person name="Goeker M."/>
        </authorList>
    </citation>
    <scope>NUCLEOTIDE SEQUENCE</scope>
    <source>
        <strain evidence="2">DSM 26174</strain>
    </source>
</reference>
<dbReference type="CDD" id="cd19481">
    <property type="entry name" value="RecA-like_protease"/>
    <property type="match status" value="1"/>
</dbReference>
<evidence type="ECO:0000313" key="2">
    <source>
        <dbReference type="EMBL" id="MDR6240535.1"/>
    </source>
</evidence>
<dbReference type="SUPFAM" id="SSF52540">
    <property type="entry name" value="P-loop containing nucleoside triphosphate hydrolases"/>
    <property type="match status" value="1"/>
</dbReference>
<dbReference type="GO" id="GO:0005524">
    <property type="term" value="F:ATP binding"/>
    <property type="evidence" value="ECO:0007669"/>
    <property type="project" value="InterPro"/>
</dbReference>
<dbReference type="RefSeq" id="WP_309940544.1">
    <property type="nucleotide sequence ID" value="NZ_AP025306.1"/>
</dbReference>
<dbReference type="EMBL" id="JAVDQD010000005">
    <property type="protein sequence ID" value="MDR6240535.1"/>
    <property type="molecule type" value="Genomic_DNA"/>
</dbReference>
<proteinExistence type="predicted"/>
<dbReference type="Pfam" id="PF00004">
    <property type="entry name" value="AAA"/>
    <property type="match status" value="1"/>
</dbReference>
<dbReference type="InterPro" id="IPR027417">
    <property type="entry name" value="P-loop_NTPase"/>
</dbReference>
<dbReference type="GO" id="GO:0016887">
    <property type="term" value="F:ATP hydrolysis activity"/>
    <property type="evidence" value="ECO:0007669"/>
    <property type="project" value="InterPro"/>
</dbReference>
<evidence type="ECO:0000313" key="3">
    <source>
        <dbReference type="Proteomes" id="UP001185092"/>
    </source>
</evidence>
<dbReference type="InterPro" id="IPR050168">
    <property type="entry name" value="AAA_ATPase_domain"/>
</dbReference>
<evidence type="ECO:0000259" key="1">
    <source>
        <dbReference type="SMART" id="SM00382"/>
    </source>
</evidence>
<dbReference type="InterPro" id="IPR003593">
    <property type="entry name" value="AAA+_ATPase"/>
</dbReference>
<comment type="caution">
    <text evidence="2">The sequence shown here is derived from an EMBL/GenBank/DDBJ whole genome shotgun (WGS) entry which is preliminary data.</text>
</comment>
<dbReference type="PANTHER" id="PTHR23077:SF198">
    <property type="entry name" value="ATP-DEPENDENT ZINC METALLOPROTEASE FTSH"/>
    <property type="match status" value="1"/>
</dbReference>
<dbReference type="Proteomes" id="UP001185092">
    <property type="component" value="Unassembled WGS sequence"/>
</dbReference>
<accession>A0AAE4BU15</accession>
<name>A0AAE4BU15_9BACT</name>
<dbReference type="Gene3D" id="3.40.50.300">
    <property type="entry name" value="P-loop containing nucleotide triphosphate hydrolases"/>
    <property type="match status" value="1"/>
</dbReference>
<dbReference type="InterPro" id="IPR003959">
    <property type="entry name" value="ATPase_AAA_core"/>
</dbReference>